<evidence type="ECO:0000313" key="1">
    <source>
        <dbReference type="EMBL" id="KKL14573.1"/>
    </source>
</evidence>
<feature type="non-terminal residue" evidence="1">
    <location>
        <position position="42"/>
    </location>
</feature>
<dbReference type="Gene3D" id="3.30.830.10">
    <property type="entry name" value="Metalloenzyme, LuxS/M16 peptidase-like"/>
    <property type="match status" value="1"/>
</dbReference>
<dbReference type="GO" id="GO:0046872">
    <property type="term" value="F:metal ion binding"/>
    <property type="evidence" value="ECO:0007669"/>
    <property type="project" value="InterPro"/>
</dbReference>
<dbReference type="SUPFAM" id="SSF63411">
    <property type="entry name" value="LuxS/MPP-like metallohydrolase"/>
    <property type="match status" value="1"/>
</dbReference>
<organism evidence="1">
    <name type="scientific">marine sediment metagenome</name>
    <dbReference type="NCBI Taxonomy" id="412755"/>
    <lineage>
        <taxon>unclassified sequences</taxon>
        <taxon>metagenomes</taxon>
        <taxon>ecological metagenomes</taxon>
    </lineage>
</organism>
<reference evidence="1" key="1">
    <citation type="journal article" date="2015" name="Nature">
        <title>Complex archaea that bridge the gap between prokaryotes and eukaryotes.</title>
        <authorList>
            <person name="Spang A."/>
            <person name="Saw J.H."/>
            <person name="Jorgensen S.L."/>
            <person name="Zaremba-Niedzwiedzka K."/>
            <person name="Martijn J."/>
            <person name="Lind A.E."/>
            <person name="van Eijk R."/>
            <person name="Schleper C."/>
            <person name="Guy L."/>
            <person name="Ettema T.J."/>
        </authorList>
    </citation>
    <scope>NUCLEOTIDE SEQUENCE</scope>
</reference>
<protein>
    <submittedName>
        <fullName evidence="1">Uncharacterized protein</fullName>
    </submittedName>
</protein>
<dbReference type="InterPro" id="IPR011249">
    <property type="entry name" value="Metalloenz_LuxS/M16"/>
</dbReference>
<dbReference type="EMBL" id="LAZR01040405">
    <property type="protein sequence ID" value="KKL14573.1"/>
    <property type="molecule type" value="Genomic_DNA"/>
</dbReference>
<proteinExistence type="predicted"/>
<gene>
    <name evidence="1" type="ORF">LCGC14_2514330</name>
</gene>
<dbReference type="AlphaFoldDB" id="A0A0F9DRK5"/>
<accession>A0A0F9DRK5</accession>
<sequence>MATEFKQTQLDNGLTVVAEVKPSAASMAAVFFVRTGSRDETP</sequence>
<name>A0A0F9DRK5_9ZZZZ</name>
<comment type="caution">
    <text evidence="1">The sequence shown here is derived from an EMBL/GenBank/DDBJ whole genome shotgun (WGS) entry which is preliminary data.</text>
</comment>